<organism evidence="2 5">
    <name type="scientific">Leptospira adleri</name>
    <dbReference type="NCBI Taxonomy" id="2023186"/>
    <lineage>
        <taxon>Bacteria</taxon>
        <taxon>Pseudomonadati</taxon>
        <taxon>Spirochaetota</taxon>
        <taxon>Spirochaetia</taxon>
        <taxon>Leptospirales</taxon>
        <taxon>Leptospiraceae</taxon>
        <taxon>Leptospira</taxon>
    </lineage>
</organism>
<dbReference type="GO" id="GO:0008237">
    <property type="term" value="F:metallopeptidase activity"/>
    <property type="evidence" value="ECO:0007669"/>
    <property type="project" value="UniProtKB-KW"/>
</dbReference>
<feature type="transmembrane region" description="Helical" evidence="1">
    <location>
        <begin position="315"/>
        <end position="335"/>
    </location>
</feature>
<dbReference type="InterPro" id="IPR026898">
    <property type="entry name" value="PrsW"/>
</dbReference>
<feature type="transmembrane region" description="Helical" evidence="1">
    <location>
        <begin position="110"/>
        <end position="132"/>
    </location>
</feature>
<name>A0A2M9YLI9_9LEPT</name>
<evidence type="ECO:0000313" key="4">
    <source>
        <dbReference type="Proteomes" id="UP000232149"/>
    </source>
</evidence>
<dbReference type="EMBL" id="NPDV01000013">
    <property type="protein sequence ID" value="PJZ52423.1"/>
    <property type="molecule type" value="Genomic_DNA"/>
</dbReference>
<dbReference type="PANTHER" id="PTHR36844">
    <property type="entry name" value="PROTEASE PRSW"/>
    <property type="match status" value="1"/>
</dbReference>
<protein>
    <submittedName>
        <fullName evidence="2">PrsW family intramembrane metalloprotease</fullName>
    </submittedName>
</protein>
<evidence type="ECO:0000256" key="1">
    <source>
        <dbReference type="SAM" id="Phobius"/>
    </source>
</evidence>
<feature type="transmembrane region" description="Helical" evidence="1">
    <location>
        <begin position="278"/>
        <end position="295"/>
    </location>
</feature>
<dbReference type="GO" id="GO:0006508">
    <property type="term" value="P:proteolysis"/>
    <property type="evidence" value="ECO:0007669"/>
    <property type="project" value="UniProtKB-KW"/>
</dbReference>
<dbReference type="Proteomes" id="UP000232149">
    <property type="component" value="Unassembled WGS sequence"/>
</dbReference>
<feature type="transmembrane region" description="Helical" evidence="1">
    <location>
        <begin position="12"/>
        <end position="31"/>
    </location>
</feature>
<feature type="transmembrane region" description="Helical" evidence="1">
    <location>
        <begin position="173"/>
        <end position="195"/>
    </location>
</feature>
<keyword evidence="2" id="KW-0482">Metalloprotease</keyword>
<feature type="transmembrane region" description="Helical" evidence="1">
    <location>
        <begin position="138"/>
        <end position="161"/>
    </location>
</feature>
<reference evidence="4 5" key="1">
    <citation type="submission" date="2017-07" db="EMBL/GenBank/DDBJ databases">
        <title>Leptospira spp. isolated from tropical soils.</title>
        <authorList>
            <person name="Thibeaux R."/>
            <person name="Iraola G."/>
            <person name="Ferres I."/>
            <person name="Bierque E."/>
            <person name="Girault D."/>
            <person name="Soupe-Gilbert M.-E."/>
            <person name="Picardeau M."/>
            <person name="Goarant C."/>
        </authorList>
    </citation>
    <scope>NUCLEOTIDE SEQUENCE [LARGE SCALE GENOMIC DNA]</scope>
    <source>
        <strain evidence="2 5">FH2-B-C1</strain>
        <strain evidence="3 4">FH2-B-D1</strain>
    </source>
</reference>
<proteinExistence type="predicted"/>
<comment type="caution">
    <text evidence="2">The sequence shown here is derived from an EMBL/GenBank/DDBJ whole genome shotgun (WGS) entry which is preliminary data.</text>
</comment>
<dbReference type="Proteomes" id="UP000232188">
    <property type="component" value="Unassembled WGS sequence"/>
</dbReference>
<evidence type="ECO:0000313" key="3">
    <source>
        <dbReference type="EMBL" id="PJZ63596.1"/>
    </source>
</evidence>
<feature type="transmembrane region" description="Helical" evidence="1">
    <location>
        <begin position="77"/>
        <end position="98"/>
    </location>
</feature>
<feature type="transmembrane region" description="Helical" evidence="1">
    <location>
        <begin position="43"/>
        <end position="65"/>
    </location>
</feature>
<feature type="transmembrane region" description="Helical" evidence="1">
    <location>
        <begin position="201"/>
        <end position="219"/>
    </location>
</feature>
<evidence type="ECO:0000313" key="2">
    <source>
        <dbReference type="EMBL" id="PJZ52423.1"/>
    </source>
</evidence>
<keyword evidence="2" id="KW-0645">Protease</keyword>
<accession>A0A2M9YLI9</accession>
<keyword evidence="4" id="KW-1185">Reference proteome</keyword>
<dbReference type="AlphaFoldDB" id="A0A2M9YLI9"/>
<dbReference type="Pfam" id="PF13367">
    <property type="entry name" value="PrsW-protease"/>
    <property type="match status" value="1"/>
</dbReference>
<sequence>MFLFLGFEEFLLTFLKFGTAIFAAVFYWFFYRSTYYHPERISFDLSAIFSGVFTVGLAIFPEILAQSYLSETSYLERAFLGSSLLEEVPKFIVILWYFKGLNKVYNTSDGIYFGLTLGATFGLLENLLYSPILDFWPLFLRAVTSLPIHTFTGGIYGYAVLEYYQSRPSSFNFLGILYSLIVCFFLHGTFNYVLLIDGDSILFLPFILAFGFFILEYLLTISQNILPIEVLRSIGLFKDDYKVVSRFTRYDSWLRASQSLEQKKVSIPFFRNLSKGKIAVSLILFSVPSILYSIYLKYPEKIPVLLGGIRTSEFIGLFLVYPIWLCILILSRGILNPKFFRERILRIPLFIAVSIVQEQREYHSLAYSLSKKGFYSPVDKSLQIGDRVYVTFYVAGKEFRNILAIPVWLNVRDDDPEFESGAVFIFVSPPWKLLFWRLFVRIKQQLHNLQEQIGHQRRGSTHSI</sequence>
<keyword evidence="2" id="KW-0378">Hydrolase</keyword>
<dbReference type="EMBL" id="NPDU01000003">
    <property type="protein sequence ID" value="PJZ63596.1"/>
    <property type="molecule type" value="Genomic_DNA"/>
</dbReference>
<dbReference type="RefSeq" id="WP_100786515.1">
    <property type="nucleotide sequence ID" value="NZ_NPDU01000003.1"/>
</dbReference>
<evidence type="ECO:0000313" key="5">
    <source>
        <dbReference type="Proteomes" id="UP000232188"/>
    </source>
</evidence>
<gene>
    <name evidence="3" type="ORF">CH376_01755</name>
    <name evidence="2" type="ORF">CH380_14735</name>
</gene>
<dbReference type="PANTHER" id="PTHR36844:SF1">
    <property type="entry name" value="PROTEASE PRSW"/>
    <property type="match status" value="1"/>
</dbReference>
<keyword evidence="1" id="KW-0812">Transmembrane</keyword>
<keyword evidence="1" id="KW-1133">Transmembrane helix</keyword>
<keyword evidence="1" id="KW-0472">Membrane</keyword>